<protein>
    <submittedName>
        <fullName evidence="4">WxL domain-containing protein</fullName>
    </submittedName>
</protein>
<feature type="chain" id="PRO_5044844286" evidence="2">
    <location>
        <begin position="29"/>
        <end position="246"/>
    </location>
</feature>
<keyword evidence="2" id="KW-0732">Signal</keyword>
<comment type="caution">
    <text evidence="4">The sequence shown here is derived from an EMBL/GenBank/DDBJ whole genome shotgun (WGS) entry which is preliminary data.</text>
</comment>
<proteinExistence type="predicted"/>
<reference evidence="4 5" key="1">
    <citation type="submission" date="2018-10" db="EMBL/GenBank/DDBJ databases">
        <title>Genotypes and phenotypes of Enterococci isolated from broiler chickens.</title>
        <authorList>
            <person name="Muhammad A.R."/>
            <person name="Diarra M.S."/>
        </authorList>
    </citation>
    <scope>NUCLEOTIDE SEQUENCE [LARGE SCALE GENOMIC DNA]</scope>
    <source>
        <strain evidence="4 5">LIT2 A36'</strain>
    </source>
</reference>
<feature type="region of interest" description="Disordered" evidence="1">
    <location>
        <begin position="28"/>
        <end position="80"/>
    </location>
</feature>
<sequence>MKFTKIIMAGLVITSVLLGSNLGTHAEAATPEAGKSIKSKGDVSFKLDDSTTPPVDPTDPDKPVTPDEPGESTSGPLSIDHVSNLHFGEQIISAKSKTYYANLEKVTMDGNKIDVPNYVQITDKRGSNEGWTLTVKQDTQFTTTEDVAAKELKGAVLKLNNTQVQTTTDNKAKKPTPTTEIALEPGGDALPVLVANKDEGMGLWTGSFGDENTAAKSVSLSVPGESAKYETNYSTELTWNLASTPI</sequence>
<evidence type="ECO:0000256" key="2">
    <source>
        <dbReference type="SAM" id="SignalP"/>
    </source>
</evidence>
<organism evidence="4 5">
    <name type="scientific">Enterococcus faecalis</name>
    <name type="common">Streptococcus faecalis</name>
    <dbReference type="NCBI Taxonomy" id="1351"/>
    <lineage>
        <taxon>Bacteria</taxon>
        <taxon>Bacillati</taxon>
        <taxon>Bacillota</taxon>
        <taxon>Bacilli</taxon>
        <taxon>Lactobacillales</taxon>
        <taxon>Enterococcaceae</taxon>
        <taxon>Enterococcus</taxon>
    </lineage>
</organism>
<evidence type="ECO:0000313" key="4">
    <source>
        <dbReference type="EMBL" id="ROX34087.1"/>
    </source>
</evidence>
<dbReference type="EMBL" id="RKMZ01000002">
    <property type="protein sequence ID" value="ROX34087.1"/>
    <property type="molecule type" value="Genomic_DNA"/>
</dbReference>
<accession>A0ABD7IZS3</accession>
<gene>
    <name evidence="4" type="ORF">EGW16_05415</name>
</gene>
<feature type="compositionally biased region" description="Basic and acidic residues" evidence="1">
    <location>
        <begin position="39"/>
        <end position="49"/>
    </location>
</feature>
<evidence type="ECO:0000259" key="3">
    <source>
        <dbReference type="Pfam" id="PF13731"/>
    </source>
</evidence>
<dbReference type="RefSeq" id="WP_010709729.1">
    <property type="nucleotide sequence ID" value="NZ_JAANZP010000030.1"/>
</dbReference>
<name>A0ABD7IZS3_ENTFL</name>
<dbReference type="Pfam" id="PF13731">
    <property type="entry name" value="WxL"/>
    <property type="match status" value="1"/>
</dbReference>
<dbReference type="InterPro" id="IPR027994">
    <property type="entry name" value="WxL_dom"/>
</dbReference>
<evidence type="ECO:0000256" key="1">
    <source>
        <dbReference type="SAM" id="MobiDB-lite"/>
    </source>
</evidence>
<evidence type="ECO:0000313" key="5">
    <source>
        <dbReference type="Proteomes" id="UP000281488"/>
    </source>
</evidence>
<dbReference type="AlphaFoldDB" id="A0ABD7IZS3"/>
<dbReference type="Proteomes" id="UP000281488">
    <property type="component" value="Unassembled WGS sequence"/>
</dbReference>
<feature type="signal peptide" evidence="2">
    <location>
        <begin position="1"/>
        <end position="28"/>
    </location>
</feature>
<feature type="domain" description="WxL" evidence="3">
    <location>
        <begin position="34"/>
        <end position="245"/>
    </location>
</feature>